<evidence type="ECO:0000256" key="1">
    <source>
        <dbReference type="SAM" id="MobiDB-lite"/>
    </source>
</evidence>
<dbReference type="Proteomes" id="UP000821837">
    <property type="component" value="Chromosome 11"/>
</dbReference>
<name>A0A9D4QB06_RHISA</name>
<protein>
    <submittedName>
        <fullName evidence="2">Uncharacterized protein</fullName>
    </submittedName>
</protein>
<evidence type="ECO:0000313" key="3">
    <source>
        <dbReference type="Proteomes" id="UP000821837"/>
    </source>
</evidence>
<dbReference type="EMBL" id="JABSTV010001247">
    <property type="protein sequence ID" value="KAH7972981.1"/>
    <property type="molecule type" value="Genomic_DNA"/>
</dbReference>
<keyword evidence="3" id="KW-1185">Reference proteome</keyword>
<accession>A0A9D4QB06</accession>
<evidence type="ECO:0000313" key="2">
    <source>
        <dbReference type="EMBL" id="KAH7972981.1"/>
    </source>
</evidence>
<feature type="region of interest" description="Disordered" evidence="1">
    <location>
        <begin position="1"/>
        <end position="27"/>
    </location>
</feature>
<reference evidence="2" key="1">
    <citation type="journal article" date="2020" name="Cell">
        <title>Large-Scale Comparative Analyses of Tick Genomes Elucidate Their Genetic Diversity and Vector Capacities.</title>
        <authorList>
            <consortium name="Tick Genome and Microbiome Consortium (TIGMIC)"/>
            <person name="Jia N."/>
            <person name="Wang J."/>
            <person name="Shi W."/>
            <person name="Du L."/>
            <person name="Sun Y."/>
            <person name="Zhan W."/>
            <person name="Jiang J.F."/>
            <person name="Wang Q."/>
            <person name="Zhang B."/>
            <person name="Ji P."/>
            <person name="Bell-Sakyi L."/>
            <person name="Cui X.M."/>
            <person name="Yuan T.T."/>
            <person name="Jiang B.G."/>
            <person name="Yang W.F."/>
            <person name="Lam T.T."/>
            <person name="Chang Q.C."/>
            <person name="Ding S.J."/>
            <person name="Wang X.J."/>
            <person name="Zhu J.G."/>
            <person name="Ruan X.D."/>
            <person name="Zhao L."/>
            <person name="Wei J.T."/>
            <person name="Ye R.Z."/>
            <person name="Que T.C."/>
            <person name="Du C.H."/>
            <person name="Zhou Y.H."/>
            <person name="Cheng J.X."/>
            <person name="Dai P.F."/>
            <person name="Guo W.B."/>
            <person name="Han X.H."/>
            <person name="Huang E.J."/>
            <person name="Li L.F."/>
            <person name="Wei W."/>
            <person name="Gao Y.C."/>
            <person name="Liu J.Z."/>
            <person name="Shao H.Z."/>
            <person name="Wang X."/>
            <person name="Wang C.C."/>
            <person name="Yang T.C."/>
            <person name="Huo Q.B."/>
            <person name="Li W."/>
            <person name="Chen H.Y."/>
            <person name="Chen S.E."/>
            <person name="Zhou L.G."/>
            <person name="Ni X.B."/>
            <person name="Tian J.H."/>
            <person name="Sheng Y."/>
            <person name="Liu T."/>
            <person name="Pan Y.S."/>
            <person name="Xia L.Y."/>
            <person name="Li J."/>
            <person name="Zhao F."/>
            <person name="Cao W.C."/>
        </authorList>
    </citation>
    <scope>NUCLEOTIDE SEQUENCE</scope>
    <source>
        <strain evidence="2">Rsan-2018</strain>
    </source>
</reference>
<organism evidence="2 3">
    <name type="scientific">Rhipicephalus sanguineus</name>
    <name type="common">Brown dog tick</name>
    <name type="synonym">Ixodes sanguineus</name>
    <dbReference type="NCBI Taxonomy" id="34632"/>
    <lineage>
        <taxon>Eukaryota</taxon>
        <taxon>Metazoa</taxon>
        <taxon>Ecdysozoa</taxon>
        <taxon>Arthropoda</taxon>
        <taxon>Chelicerata</taxon>
        <taxon>Arachnida</taxon>
        <taxon>Acari</taxon>
        <taxon>Parasitiformes</taxon>
        <taxon>Ixodida</taxon>
        <taxon>Ixodoidea</taxon>
        <taxon>Ixodidae</taxon>
        <taxon>Rhipicephalinae</taxon>
        <taxon>Rhipicephalus</taxon>
        <taxon>Rhipicephalus</taxon>
    </lineage>
</organism>
<proteinExistence type="predicted"/>
<comment type="caution">
    <text evidence="2">The sequence shown here is derived from an EMBL/GenBank/DDBJ whole genome shotgun (WGS) entry which is preliminary data.</text>
</comment>
<feature type="compositionally biased region" description="Basic and acidic residues" evidence="1">
    <location>
        <begin position="16"/>
        <end position="27"/>
    </location>
</feature>
<sequence length="109" mass="11967">MFGRAHSGSPSTLSSKQERAAGHPLYEKPESSIILNGTLIPKVETSGALGLHIHKDGTGATSLPRLQRTPPQFTHLVKRIPSQRIVLKEHDTLRIKQALLTTRIAYGRP</sequence>
<dbReference type="AlphaFoldDB" id="A0A9D4QB06"/>
<reference evidence="2" key="2">
    <citation type="submission" date="2021-09" db="EMBL/GenBank/DDBJ databases">
        <authorList>
            <person name="Jia N."/>
            <person name="Wang J."/>
            <person name="Shi W."/>
            <person name="Du L."/>
            <person name="Sun Y."/>
            <person name="Zhan W."/>
            <person name="Jiang J."/>
            <person name="Wang Q."/>
            <person name="Zhang B."/>
            <person name="Ji P."/>
            <person name="Sakyi L.B."/>
            <person name="Cui X."/>
            <person name="Yuan T."/>
            <person name="Jiang B."/>
            <person name="Yang W."/>
            <person name="Lam T.T.-Y."/>
            <person name="Chang Q."/>
            <person name="Ding S."/>
            <person name="Wang X."/>
            <person name="Zhu J."/>
            <person name="Ruan X."/>
            <person name="Zhao L."/>
            <person name="Wei J."/>
            <person name="Que T."/>
            <person name="Du C."/>
            <person name="Cheng J."/>
            <person name="Dai P."/>
            <person name="Han X."/>
            <person name="Huang E."/>
            <person name="Gao Y."/>
            <person name="Liu J."/>
            <person name="Shao H."/>
            <person name="Ye R."/>
            <person name="Li L."/>
            <person name="Wei W."/>
            <person name="Wang X."/>
            <person name="Wang C."/>
            <person name="Huo Q."/>
            <person name="Li W."/>
            <person name="Guo W."/>
            <person name="Chen H."/>
            <person name="Chen S."/>
            <person name="Zhou L."/>
            <person name="Zhou L."/>
            <person name="Ni X."/>
            <person name="Tian J."/>
            <person name="Zhou Y."/>
            <person name="Sheng Y."/>
            <person name="Liu T."/>
            <person name="Pan Y."/>
            <person name="Xia L."/>
            <person name="Li J."/>
            <person name="Zhao F."/>
            <person name="Cao W."/>
        </authorList>
    </citation>
    <scope>NUCLEOTIDE SEQUENCE</scope>
    <source>
        <strain evidence="2">Rsan-2018</strain>
        <tissue evidence="2">Larvae</tissue>
    </source>
</reference>
<gene>
    <name evidence="2" type="ORF">HPB52_019922</name>
</gene>